<comment type="similarity">
    <text evidence="1">Belongs to the aspartyl/asparaginyl beta-hydroxylase family.</text>
</comment>
<name>A0A481Z4U8_9VIRU</name>
<keyword evidence="2" id="KW-0223">Dioxygenase</keyword>
<organism evidence="6">
    <name type="scientific">Pithovirus LCPAC103</name>
    <dbReference type="NCBI Taxonomy" id="2506588"/>
    <lineage>
        <taxon>Viruses</taxon>
        <taxon>Pithoviruses</taxon>
    </lineage>
</organism>
<reference evidence="6" key="1">
    <citation type="journal article" date="2019" name="MBio">
        <title>Virus Genomes from Deep Sea Sediments Expand the Ocean Megavirome and Support Independent Origins of Viral Gigantism.</title>
        <authorList>
            <person name="Backstrom D."/>
            <person name="Yutin N."/>
            <person name="Jorgensen S.L."/>
            <person name="Dharamshi J."/>
            <person name="Homa F."/>
            <person name="Zaremba-Niedwiedzka K."/>
            <person name="Spang A."/>
            <person name="Wolf Y.I."/>
            <person name="Koonin E.V."/>
            <person name="Ettema T.J."/>
        </authorList>
    </citation>
    <scope>NUCLEOTIDE SEQUENCE</scope>
</reference>
<keyword evidence="4" id="KW-0472">Membrane</keyword>
<proteinExistence type="inferred from homology"/>
<evidence type="ECO:0000256" key="3">
    <source>
        <dbReference type="ARBA" id="ARBA00023002"/>
    </source>
</evidence>
<dbReference type="EMBL" id="MK500485">
    <property type="protein sequence ID" value="QBK90442.1"/>
    <property type="molecule type" value="Genomic_DNA"/>
</dbReference>
<dbReference type="InterPro" id="IPR027443">
    <property type="entry name" value="IPNS-like_sf"/>
</dbReference>
<dbReference type="InterPro" id="IPR007803">
    <property type="entry name" value="Asp/Arg/Pro-Hydrxlase"/>
</dbReference>
<dbReference type="GO" id="GO:0016020">
    <property type="term" value="C:membrane"/>
    <property type="evidence" value="ECO:0007669"/>
    <property type="project" value="TreeGrafter"/>
</dbReference>
<sequence length="232" mass="27302">MSRWLIIVIIGLWLWLVYIIFQGTQIKLNQKFYQPSQICTQLNQINFSLPEIRREVRRLHSDQLSGLWLPWPELDLYEDQTKEWQIFPFIGFDKILPANCDRCPVLWRFIQSIPGVKIALLSKLGAGMKLIAHQGWGDHSNHVIRCHFGFQVPKGCYISVADRKDLKDQQIKYHQENEWLCFDDSKYHYAHNPSDEDRIVLIMDIQRPQDIKPGQSKVNDTKELVKLLAQFG</sequence>
<evidence type="ECO:0000313" key="6">
    <source>
        <dbReference type="EMBL" id="QBK90442.1"/>
    </source>
</evidence>
<dbReference type="SUPFAM" id="SSF51197">
    <property type="entry name" value="Clavaminate synthase-like"/>
    <property type="match status" value="1"/>
</dbReference>
<evidence type="ECO:0000256" key="4">
    <source>
        <dbReference type="SAM" id="Phobius"/>
    </source>
</evidence>
<dbReference type="Pfam" id="PF05118">
    <property type="entry name" value="Asp_Arg_Hydrox"/>
    <property type="match status" value="1"/>
</dbReference>
<evidence type="ECO:0000259" key="5">
    <source>
        <dbReference type="Pfam" id="PF05118"/>
    </source>
</evidence>
<keyword evidence="4" id="KW-0812">Transmembrane</keyword>
<dbReference type="GO" id="GO:0051213">
    <property type="term" value="F:dioxygenase activity"/>
    <property type="evidence" value="ECO:0007669"/>
    <property type="project" value="UniProtKB-KW"/>
</dbReference>
<protein>
    <submittedName>
        <fullName evidence="6">Aspartyl/asparaginyl beta-hydroxylase</fullName>
    </submittedName>
</protein>
<evidence type="ECO:0000256" key="1">
    <source>
        <dbReference type="ARBA" id="ARBA00007730"/>
    </source>
</evidence>
<dbReference type="Gene3D" id="2.60.120.330">
    <property type="entry name" value="B-lactam Antibiotic, Isopenicillin N Synthase, Chain"/>
    <property type="match status" value="1"/>
</dbReference>
<gene>
    <name evidence="6" type="ORF">LCPAC103_01230</name>
</gene>
<feature type="transmembrane region" description="Helical" evidence="4">
    <location>
        <begin position="6"/>
        <end position="24"/>
    </location>
</feature>
<dbReference type="InterPro" id="IPR051821">
    <property type="entry name" value="Asp/Asn_beta-hydroxylase"/>
</dbReference>
<dbReference type="PANTHER" id="PTHR46332:SF5">
    <property type="entry name" value="ASPARTATE BETA-HYDROXYLASE DOMAIN CONTAINING 2"/>
    <property type="match status" value="1"/>
</dbReference>
<accession>A0A481Z4U8</accession>
<evidence type="ECO:0000256" key="2">
    <source>
        <dbReference type="ARBA" id="ARBA00022964"/>
    </source>
</evidence>
<keyword evidence="4" id="KW-1133">Transmembrane helix</keyword>
<dbReference type="PANTHER" id="PTHR46332">
    <property type="entry name" value="ASPARTATE BETA-HYDROXYLASE DOMAIN-CONTAINING PROTEIN 2"/>
    <property type="match status" value="1"/>
</dbReference>
<keyword evidence="3" id="KW-0560">Oxidoreductase</keyword>
<feature type="domain" description="Aspartyl/asparaginy/proline hydroxylase" evidence="5">
    <location>
        <begin position="49"/>
        <end position="208"/>
    </location>
</feature>